<reference evidence="1 2" key="1">
    <citation type="submission" date="2024-07" db="EMBL/GenBank/DDBJ databases">
        <title>Chromosome-level genome assembly of the water stick insect Ranatra chinensis (Heteroptera: Nepidae).</title>
        <authorList>
            <person name="Liu X."/>
        </authorList>
    </citation>
    <scope>NUCLEOTIDE SEQUENCE [LARGE SCALE GENOMIC DNA]</scope>
    <source>
        <strain evidence="1">Cailab_2021Rc</strain>
        <tissue evidence="1">Muscle</tissue>
    </source>
</reference>
<dbReference type="EMBL" id="JBFDAA010000010">
    <property type="protein sequence ID" value="KAL1124589.1"/>
    <property type="molecule type" value="Genomic_DNA"/>
</dbReference>
<keyword evidence="2" id="KW-1185">Reference proteome</keyword>
<dbReference type="Proteomes" id="UP001558652">
    <property type="component" value="Unassembled WGS sequence"/>
</dbReference>
<sequence length="106" mass="12597">MYRDENRKVYDVSRLLFTSKKFRDDCWDFVGQSDAKTPLYFPAKTQFEPSQGLPFEFFVLDVSTFFHRPLKIAATIALRPERIRRRNPGAAIRNRIWNTTINHSDR</sequence>
<comment type="caution">
    <text evidence="1">The sequence shown here is derived from an EMBL/GenBank/DDBJ whole genome shotgun (WGS) entry which is preliminary data.</text>
</comment>
<dbReference type="AlphaFoldDB" id="A0ABD0YZC5"/>
<evidence type="ECO:0000313" key="2">
    <source>
        <dbReference type="Proteomes" id="UP001558652"/>
    </source>
</evidence>
<gene>
    <name evidence="1" type="ORF">AAG570_001213</name>
</gene>
<name>A0ABD0YZC5_9HEMI</name>
<evidence type="ECO:0000313" key="1">
    <source>
        <dbReference type="EMBL" id="KAL1124589.1"/>
    </source>
</evidence>
<accession>A0ABD0YZC5</accession>
<protein>
    <submittedName>
        <fullName evidence="1">Uncharacterized protein</fullName>
    </submittedName>
</protein>
<proteinExistence type="predicted"/>
<organism evidence="1 2">
    <name type="scientific">Ranatra chinensis</name>
    <dbReference type="NCBI Taxonomy" id="642074"/>
    <lineage>
        <taxon>Eukaryota</taxon>
        <taxon>Metazoa</taxon>
        <taxon>Ecdysozoa</taxon>
        <taxon>Arthropoda</taxon>
        <taxon>Hexapoda</taxon>
        <taxon>Insecta</taxon>
        <taxon>Pterygota</taxon>
        <taxon>Neoptera</taxon>
        <taxon>Paraneoptera</taxon>
        <taxon>Hemiptera</taxon>
        <taxon>Heteroptera</taxon>
        <taxon>Panheteroptera</taxon>
        <taxon>Nepomorpha</taxon>
        <taxon>Nepidae</taxon>
        <taxon>Ranatrinae</taxon>
        <taxon>Ranatra</taxon>
    </lineage>
</organism>